<accession>A0AAD1XD34</accession>
<dbReference type="EMBL" id="CAMPGE010007786">
    <property type="protein sequence ID" value="CAI2366702.1"/>
    <property type="molecule type" value="Genomic_DNA"/>
</dbReference>
<organism evidence="2 3">
    <name type="scientific">Euplotes crassus</name>
    <dbReference type="NCBI Taxonomy" id="5936"/>
    <lineage>
        <taxon>Eukaryota</taxon>
        <taxon>Sar</taxon>
        <taxon>Alveolata</taxon>
        <taxon>Ciliophora</taxon>
        <taxon>Intramacronucleata</taxon>
        <taxon>Spirotrichea</taxon>
        <taxon>Hypotrichia</taxon>
        <taxon>Euplotida</taxon>
        <taxon>Euplotidae</taxon>
        <taxon>Moneuplotes</taxon>
    </lineage>
</organism>
<proteinExistence type="predicted"/>
<feature type="compositionally biased region" description="Basic and acidic residues" evidence="1">
    <location>
        <begin position="286"/>
        <end position="297"/>
    </location>
</feature>
<reference evidence="2" key="1">
    <citation type="submission" date="2023-07" db="EMBL/GenBank/DDBJ databases">
        <authorList>
            <consortium name="AG Swart"/>
            <person name="Singh M."/>
            <person name="Singh A."/>
            <person name="Seah K."/>
            <person name="Emmerich C."/>
        </authorList>
    </citation>
    <scope>NUCLEOTIDE SEQUENCE</scope>
    <source>
        <strain evidence="2">DP1</strain>
    </source>
</reference>
<evidence type="ECO:0000256" key="1">
    <source>
        <dbReference type="SAM" id="MobiDB-lite"/>
    </source>
</evidence>
<gene>
    <name evidence="2" type="ORF">ECRASSUSDP1_LOCUS7975</name>
</gene>
<keyword evidence="3" id="KW-1185">Reference proteome</keyword>
<dbReference type="Proteomes" id="UP001295684">
    <property type="component" value="Unassembled WGS sequence"/>
</dbReference>
<name>A0AAD1XD34_EUPCR</name>
<evidence type="ECO:0000313" key="2">
    <source>
        <dbReference type="EMBL" id="CAI2366702.1"/>
    </source>
</evidence>
<feature type="region of interest" description="Disordered" evidence="1">
    <location>
        <begin position="274"/>
        <end position="297"/>
    </location>
</feature>
<dbReference type="AlphaFoldDB" id="A0AAD1XD34"/>
<evidence type="ECO:0000313" key="3">
    <source>
        <dbReference type="Proteomes" id="UP001295684"/>
    </source>
</evidence>
<protein>
    <submittedName>
        <fullName evidence="2">Uncharacterized protein</fullName>
    </submittedName>
</protein>
<comment type="caution">
    <text evidence="2">The sequence shown here is derived from an EMBL/GenBank/DDBJ whole genome shotgun (WGS) entry which is preliminary data.</text>
</comment>
<sequence length="397" mass="45881">MATETSNPLVQLLARTASCERINKKHLISQYAKEYSNIKTGLIETTKSYLKARRTKDYQSLRDINRSVNLKSSANIGTSPMRIKDGYKKYRRSFNKSSVIRHKINGDLTHELFLSESSTSQLENPKRKKRQYKGSFIHLNNEYNEIEDIKEDGRTSRNKEKKVITLLPNSFLPVAQKQYKIMEDFEPKISSKFQKLRLKMKKCSSKMSAKIDTKDGLSFSKIDSMKRNNSGVEFVNLEKSDSKVLKKSFKTQQELMNNMKLPVSLYQNNTFDNSRKTNGKAFGKPRHSDEVVQKSSEKSFNKSSTYEALKIFKADEGKSMIDRLNEKIKSILSFSRMHNYDIEKKIAKKHRIQLKQPSTRKKSGRTSLKKVILSKYSPRHVLDEMEDSNLGIGTNDI</sequence>